<protein>
    <submittedName>
        <fullName evidence="2">Uncharacterized protein</fullName>
    </submittedName>
</protein>
<organism evidence="2 3">
    <name type="scientific">Danionella cerebrum</name>
    <dbReference type="NCBI Taxonomy" id="2873325"/>
    <lineage>
        <taxon>Eukaryota</taxon>
        <taxon>Metazoa</taxon>
        <taxon>Chordata</taxon>
        <taxon>Craniata</taxon>
        <taxon>Vertebrata</taxon>
        <taxon>Euteleostomi</taxon>
        <taxon>Actinopterygii</taxon>
        <taxon>Neopterygii</taxon>
        <taxon>Teleostei</taxon>
        <taxon>Ostariophysi</taxon>
        <taxon>Cypriniformes</taxon>
        <taxon>Danionidae</taxon>
        <taxon>Danioninae</taxon>
        <taxon>Danionella</taxon>
    </lineage>
</organism>
<evidence type="ECO:0000256" key="1">
    <source>
        <dbReference type="SAM" id="MobiDB-lite"/>
    </source>
</evidence>
<sequence>MKGLRSDSSAFGAEDSSASQLKLVISCLEASYCSCLRTASSLQFHASTDGHRMSPVPQQQQNGVDLRMPTVQNLL</sequence>
<keyword evidence="3" id="KW-1185">Reference proteome</keyword>
<reference evidence="2 3" key="1">
    <citation type="journal article" date="2019" name="Sci. Data">
        <title>Hybrid genome assembly and annotation of Danionella translucida.</title>
        <authorList>
            <person name="Kadobianskyi M."/>
            <person name="Schulze L."/>
            <person name="Schuelke M."/>
            <person name="Judkewitz B."/>
        </authorList>
    </citation>
    <scope>NUCLEOTIDE SEQUENCE [LARGE SCALE GENOMIC DNA]</scope>
    <source>
        <strain evidence="2 3">Bolton</strain>
    </source>
</reference>
<accession>A0A553R204</accession>
<gene>
    <name evidence="2" type="ORF">DNTS_016457</name>
</gene>
<name>A0A553R204_9TELE</name>
<dbReference type="EMBL" id="SRMA01025314">
    <property type="protein sequence ID" value="TRY96214.1"/>
    <property type="molecule type" value="Genomic_DNA"/>
</dbReference>
<feature type="region of interest" description="Disordered" evidence="1">
    <location>
        <begin position="47"/>
        <end position="75"/>
    </location>
</feature>
<comment type="caution">
    <text evidence="2">The sequence shown here is derived from an EMBL/GenBank/DDBJ whole genome shotgun (WGS) entry which is preliminary data.</text>
</comment>
<evidence type="ECO:0000313" key="2">
    <source>
        <dbReference type="EMBL" id="TRY96214.1"/>
    </source>
</evidence>
<dbReference type="AlphaFoldDB" id="A0A553R204"/>
<evidence type="ECO:0000313" key="3">
    <source>
        <dbReference type="Proteomes" id="UP000316079"/>
    </source>
</evidence>
<proteinExistence type="predicted"/>
<dbReference type="Proteomes" id="UP000316079">
    <property type="component" value="Unassembled WGS sequence"/>
</dbReference>